<keyword evidence="1" id="KW-1133">Transmembrane helix</keyword>
<dbReference type="Proteomes" id="UP000284785">
    <property type="component" value="Unassembled WGS sequence"/>
</dbReference>
<feature type="transmembrane region" description="Helical" evidence="1">
    <location>
        <begin position="336"/>
        <end position="357"/>
    </location>
</feature>
<dbReference type="EMBL" id="CP083680">
    <property type="protein sequence ID" value="UYU66035.1"/>
    <property type="molecule type" value="Genomic_DNA"/>
</dbReference>
<reference evidence="2 8" key="2">
    <citation type="journal article" date="2019" name="Nat. Med.">
        <title>A library of human gut bacterial isolates paired with longitudinal multiomics data enables mechanistic microbiome research.</title>
        <authorList>
            <person name="Poyet M."/>
            <person name="Groussin M."/>
            <person name="Gibbons S.M."/>
            <person name="Avila-Pacheco J."/>
            <person name="Jiang X."/>
            <person name="Kearney S.M."/>
            <person name="Perrotta A.R."/>
            <person name="Berdy B."/>
            <person name="Zhao S."/>
            <person name="Lieberman T.D."/>
            <person name="Swanson P.K."/>
            <person name="Smith M."/>
            <person name="Roesemann S."/>
            <person name="Alexander J.E."/>
            <person name="Rich S.A."/>
            <person name="Livny J."/>
            <person name="Vlamakis H."/>
            <person name="Clish C."/>
            <person name="Bullock K."/>
            <person name="Deik A."/>
            <person name="Scott J."/>
            <person name="Pierce K.A."/>
            <person name="Xavier R.J."/>
            <person name="Alm E.J."/>
        </authorList>
    </citation>
    <scope>NUCLEOTIDE SEQUENCE [LARGE SCALE GENOMIC DNA]</scope>
    <source>
        <strain evidence="2 8">BIOML-A162</strain>
    </source>
</reference>
<dbReference type="EMBL" id="CP083685">
    <property type="protein sequence ID" value="UYU88807.1"/>
    <property type="molecule type" value="Genomic_DNA"/>
</dbReference>
<evidence type="ECO:0000313" key="9">
    <source>
        <dbReference type="Proteomes" id="UP001156218"/>
    </source>
</evidence>
<organism evidence="4 7">
    <name type="scientific">Bacteroides thetaiotaomicron</name>
    <dbReference type="NCBI Taxonomy" id="818"/>
    <lineage>
        <taxon>Bacteria</taxon>
        <taxon>Pseudomonadati</taxon>
        <taxon>Bacteroidota</taxon>
        <taxon>Bacteroidia</taxon>
        <taxon>Bacteroidales</taxon>
        <taxon>Bacteroidaceae</taxon>
        <taxon>Bacteroides</taxon>
    </lineage>
</organism>
<evidence type="ECO:0000313" key="6">
    <source>
        <dbReference type="EMBL" id="UYU88807.1"/>
    </source>
</evidence>
<dbReference type="GeneID" id="60925744"/>
<dbReference type="EMBL" id="WCRY01000018">
    <property type="protein sequence ID" value="KAB4479466.1"/>
    <property type="molecule type" value="Genomic_DNA"/>
</dbReference>
<dbReference type="KEGG" id="btho:Btheta7330_03409"/>
<protein>
    <recommendedName>
        <fullName evidence="10">Transmembrane protein</fullName>
    </recommendedName>
</protein>
<keyword evidence="1" id="KW-0472">Membrane</keyword>
<reference evidence="5 9" key="3">
    <citation type="submission" date="2021-06" db="EMBL/GenBank/DDBJ databases">
        <title>Interrogation of the integrated mobile genetic elements in gut-associated Bacteroides with a consensus prediction approach.</title>
        <authorList>
            <person name="Campbell D.E."/>
            <person name="Leigh J.R."/>
            <person name="Kim T."/>
            <person name="England W."/>
            <person name="Whitaker R.J."/>
            <person name="Degnan P.H."/>
        </authorList>
    </citation>
    <scope>NUCLEOTIDE SEQUENCE</scope>
    <source>
        <strain evidence="6">VPI-3443</strain>
        <strain evidence="5 9">WAL8669</strain>
    </source>
</reference>
<accession>C6IK05</accession>
<evidence type="ECO:0000313" key="5">
    <source>
        <dbReference type="EMBL" id="UYU66035.1"/>
    </source>
</evidence>
<dbReference type="Proteomes" id="UP001162960">
    <property type="component" value="Chromosome"/>
</dbReference>
<sequence>MKTNYFLITMLLLLSMTSCSTYYRMTSRVERDGSMYREIYAQGDSAFIAGDKTHNPFLFQPNANWQLVNLDSTIKFNFWGEEEKLNVKACQKLSGVDGEYFTVDKGKEHLSAMAIPMERVKKSFRWFYTYYIYTATYKELQDKGPVPLDNYLNKEEQMIWLHGNDDAFRGMNGIEMNDKLDKLEAKFGEWYNRNVYEINWEVIRHFTSLQGDTACLQCLEELKDSVYKKHSSEKGDSMGDADIEEVCGMFDKACSTKYFSDLYKTNKEMMDALCEEKINIAEVFYHAIQFELTLPGRLLTSNAKVLKDNVVIWKIDGFRLLAGDYILTAESRVINYWAFGITLFMMLFVLGIFIKLYRRRS</sequence>
<dbReference type="EMBL" id="JAQNVG010000014">
    <property type="protein sequence ID" value="MDC2236100.1"/>
    <property type="molecule type" value="Genomic_DNA"/>
</dbReference>
<dbReference type="PROSITE" id="PS51257">
    <property type="entry name" value="PROKAR_LIPOPROTEIN"/>
    <property type="match status" value="1"/>
</dbReference>
<dbReference type="EMBL" id="QSJP01000006">
    <property type="protein sequence ID" value="RHD88843.1"/>
    <property type="molecule type" value="Genomic_DNA"/>
</dbReference>
<evidence type="ECO:0000313" key="8">
    <source>
        <dbReference type="Proteomes" id="UP000436858"/>
    </source>
</evidence>
<evidence type="ECO:0000313" key="7">
    <source>
        <dbReference type="Proteomes" id="UP000284785"/>
    </source>
</evidence>
<reference evidence="4 7" key="1">
    <citation type="submission" date="2018-08" db="EMBL/GenBank/DDBJ databases">
        <title>A genome reference for cultivated species of the human gut microbiota.</title>
        <authorList>
            <person name="Zou Y."/>
            <person name="Xue W."/>
            <person name="Luo G."/>
        </authorList>
    </citation>
    <scope>NUCLEOTIDE SEQUENCE [LARGE SCALE GENOMIC DNA]</scope>
    <source>
        <strain evidence="4 7">AM30-26</strain>
    </source>
</reference>
<evidence type="ECO:0000313" key="2">
    <source>
        <dbReference type="EMBL" id="KAB4479466.1"/>
    </source>
</evidence>
<dbReference type="OMA" id="FRWFYTY"/>
<dbReference type="RefSeq" id="WP_008764717.1">
    <property type="nucleotide sequence ID" value="NZ_BAABXH010000001.1"/>
</dbReference>
<dbReference type="Proteomes" id="UP001217776">
    <property type="component" value="Unassembled WGS sequence"/>
</dbReference>
<evidence type="ECO:0000313" key="4">
    <source>
        <dbReference type="EMBL" id="RHD88843.1"/>
    </source>
</evidence>
<keyword evidence="1" id="KW-0812">Transmembrane</keyword>
<dbReference type="AlphaFoldDB" id="A0A0P0FGL0"/>
<accession>A0A0P0FGL0</accession>
<name>A0A0P0FGL0_BACT4</name>
<evidence type="ECO:0008006" key="10">
    <source>
        <dbReference type="Google" id="ProtNLM"/>
    </source>
</evidence>
<reference evidence="3" key="4">
    <citation type="submission" date="2022-10" db="EMBL/GenBank/DDBJ databases">
        <title>Human gut microbiome strain richness.</title>
        <authorList>
            <person name="Chen-Liaw A."/>
        </authorList>
    </citation>
    <scope>NUCLEOTIDE SEQUENCE</scope>
    <source>
        <strain evidence="3">1001283st1_A3_1001283B150304_161114</strain>
    </source>
</reference>
<dbReference type="Proteomes" id="UP001156218">
    <property type="component" value="Chromosome"/>
</dbReference>
<gene>
    <name evidence="4" type="ORF">DW780_08865</name>
    <name evidence="2" type="ORF">GAN91_17570</name>
    <name evidence="5" type="ORF">KQP68_21080</name>
    <name evidence="6" type="ORF">KQP74_12625</name>
    <name evidence="3" type="ORF">PO127_10115</name>
</gene>
<evidence type="ECO:0000313" key="3">
    <source>
        <dbReference type="EMBL" id="MDC2236100.1"/>
    </source>
</evidence>
<proteinExistence type="predicted"/>
<dbReference type="Proteomes" id="UP000436858">
    <property type="component" value="Unassembled WGS sequence"/>
</dbReference>
<evidence type="ECO:0000256" key="1">
    <source>
        <dbReference type="SAM" id="Phobius"/>
    </source>
</evidence>